<dbReference type="PROSITE" id="PS50850">
    <property type="entry name" value="MFS"/>
    <property type="match status" value="1"/>
</dbReference>
<dbReference type="HOGENOM" id="CLU_001265_5_12_4"/>
<dbReference type="Pfam" id="PF07690">
    <property type="entry name" value="MFS_1"/>
    <property type="match status" value="1"/>
</dbReference>
<feature type="transmembrane region" description="Helical" evidence="7">
    <location>
        <begin position="238"/>
        <end position="257"/>
    </location>
</feature>
<dbReference type="InterPro" id="IPR044770">
    <property type="entry name" value="MFS_spinster-like"/>
</dbReference>
<dbReference type="InterPro" id="IPR020846">
    <property type="entry name" value="MFS_dom"/>
</dbReference>
<dbReference type="GO" id="GO:0016020">
    <property type="term" value="C:membrane"/>
    <property type="evidence" value="ECO:0007669"/>
    <property type="project" value="UniProtKB-SubCell"/>
</dbReference>
<evidence type="ECO:0000256" key="7">
    <source>
        <dbReference type="SAM" id="Phobius"/>
    </source>
</evidence>
<comment type="subcellular location">
    <subcellularLocation>
        <location evidence="1">Membrane</location>
        <topology evidence="1">Multi-pass membrane protein</topology>
    </subcellularLocation>
</comment>
<feature type="transmembrane region" description="Helical" evidence="7">
    <location>
        <begin position="125"/>
        <end position="143"/>
    </location>
</feature>
<reference evidence="9 10" key="1">
    <citation type="journal article" date="2014" name="Genome Announc.">
        <title>Complete Genome Sequence of Polychlorinated Biphenyl Degrader Comamonas testosteroni TK102 (NBRC 109938).</title>
        <authorList>
            <person name="Fukuda K."/>
            <person name="Hosoyama A."/>
            <person name="Tsuchikane K."/>
            <person name="Ohji S."/>
            <person name="Yamazoe A."/>
            <person name="Fujita N."/>
            <person name="Shintani M."/>
            <person name="Kimbara K."/>
        </authorList>
    </citation>
    <scope>NUCLEOTIDE SEQUENCE [LARGE SCALE GENOMIC DNA]</scope>
    <source>
        <strain evidence="9">TK102</strain>
    </source>
</reference>
<feature type="transmembrane region" description="Helical" evidence="7">
    <location>
        <begin position="63"/>
        <end position="84"/>
    </location>
</feature>
<feature type="domain" description="Major facilitator superfamily (MFS) profile" evidence="8">
    <location>
        <begin position="29"/>
        <end position="442"/>
    </location>
</feature>
<sequence length="451" mass="48479">MHIPVSASGTAPPAHEQPSSLSHRQRNYMLLVLFFVYTMAMADRNIMGVLIQPVQAEFHISDGAMGLLTGLAFALFYSVLAIPFGRYADRSNRRNLVAWCCLAWSIATALCGLAVGFWTLAAARVAVAIGEAGGSAPSVSMIADAYPPEQRSRAMGIYMLGAHFGVLFGLGAGAWIAQEYGWRHVFIWMAIPGMVVAMLLRLTCMEPLRKPLPHADGNISRAQEGFLQVLQSLRRNHAFVGIATAGVILTFAGQAIGIWNTSFLVRSYGLSLKEAGAIFGVLGASAAVTGALFSAWLTDRLIRHDARWQLWLPAMGVLLSIPFGIYFYLAPAEGIWPLWGLKVPQAMPAYLVFGVLMSFWVPPTYAALTNVVASTRMATAMAIFGLCASAVGGGLGPLVVGLISDGLTASYGKEALRYGLVAMVGCCLLAVLCYLLSLRDYVRRVQGHPDT</sequence>
<accession>A0A076PQK9</accession>
<feature type="transmembrane region" description="Helical" evidence="7">
    <location>
        <begin position="96"/>
        <end position="119"/>
    </location>
</feature>
<evidence type="ECO:0000256" key="4">
    <source>
        <dbReference type="ARBA" id="ARBA00022989"/>
    </source>
</evidence>
<evidence type="ECO:0000256" key="6">
    <source>
        <dbReference type="SAM" id="MobiDB-lite"/>
    </source>
</evidence>
<dbReference type="RefSeq" id="WP_051962136.1">
    <property type="nucleotide sequence ID" value="NZ_CP006704.1"/>
</dbReference>
<dbReference type="InterPro" id="IPR036259">
    <property type="entry name" value="MFS_trans_sf"/>
</dbReference>
<protein>
    <submittedName>
        <fullName evidence="9">MFS transporter</fullName>
    </submittedName>
</protein>
<evidence type="ECO:0000256" key="3">
    <source>
        <dbReference type="ARBA" id="ARBA00022692"/>
    </source>
</evidence>
<dbReference type="EMBL" id="CP006704">
    <property type="protein sequence ID" value="AIJ45647.1"/>
    <property type="molecule type" value="Genomic_DNA"/>
</dbReference>
<dbReference type="PANTHER" id="PTHR23505:SF79">
    <property type="entry name" value="PROTEIN SPINSTER"/>
    <property type="match status" value="1"/>
</dbReference>
<feature type="transmembrane region" description="Helical" evidence="7">
    <location>
        <begin position="310"/>
        <end position="329"/>
    </location>
</feature>
<dbReference type="PANTHER" id="PTHR23505">
    <property type="entry name" value="SPINSTER"/>
    <property type="match status" value="1"/>
</dbReference>
<feature type="transmembrane region" description="Helical" evidence="7">
    <location>
        <begin position="155"/>
        <end position="176"/>
    </location>
</feature>
<dbReference type="SUPFAM" id="SSF103473">
    <property type="entry name" value="MFS general substrate transporter"/>
    <property type="match status" value="1"/>
</dbReference>
<dbReference type="Proteomes" id="UP000028782">
    <property type="component" value="Chromosome"/>
</dbReference>
<feature type="transmembrane region" description="Helical" evidence="7">
    <location>
        <begin position="380"/>
        <end position="403"/>
    </location>
</feature>
<feature type="region of interest" description="Disordered" evidence="6">
    <location>
        <begin position="1"/>
        <end position="20"/>
    </location>
</feature>
<evidence type="ECO:0000256" key="5">
    <source>
        <dbReference type="ARBA" id="ARBA00023136"/>
    </source>
</evidence>
<dbReference type="CDD" id="cd17328">
    <property type="entry name" value="MFS_spinster_like"/>
    <property type="match status" value="1"/>
</dbReference>
<feature type="transmembrane region" description="Helical" evidence="7">
    <location>
        <begin position="349"/>
        <end position="368"/>
    </location>
</feature>
<dbReference type="KEGG" id="ctes:O987_07500"/>
<dbReference type="GO" id="GO:0022857">
    <property type="term" value="F:transmembrane transporter activity"/>
    <property type="evidence" value="ECO:0007669"/>
    <property type="project" value="InterPro"/>
</dbReference>
<feature type="transmembrane region" description="Helical" evidence="7">
    <location>
        <begin position="415"/>
        <end position="436"/>
    </location>
</feature>
<keyword evidence="4 7" id="KW-1133">Transmembrane helix</keyword>
<feature type="transmembrane region" description="Helical" evidence="7">
    <location>
        <begin position="277"/>
        <end position="298"/>
    </location>
</feature>
<feature type="transmembrane region" description="Helical" evidence="7">
    <location>
        <begin position="28"/>
        <end position="51"/>
    </location>
</feature>
<organism evidence="9 10">
    <name type="scientific">Comamonas testosteroni TK102</name>
    <dbReference type="NCBI Taxonomy" id="1392005"/>
    <lineage>
        <taxon>Bacteria</taxon>
        <taxon>Pseudomonadati</taxon>
        <taxon>Pseudomonadota</taxon>
        <taxon>Betaproteobacteria</taxon>
        <taxon>Burkholderiales</taxon>
        <taxon>Comamonadaceae</taxon>
        <taxon>Comamonas</taxon>
    </lineage>
</organism>
<dbReference type="Gene3D" id="1.20.1250.20">
    <property type="entry name" value="MFS general substrate transporter like domains"/>
    <property type="match status" value="1"/>
</dbReference>
<proteinExistence type="predicted"/>
<evidence type="ECO:0000259" key="8">
    <source>
        <dbReference type="PROSITE" id="PS50850"/>
    </source>
</evidence>
<keyword evidence="2" id="KW-0813">Transport</keyword>
<dbReference type="AlphaFoldDB" id="A0A076PQK9"/>
<name>A0A076PQK9_COMTE</name>
<keyword evidence="5 7" id="KW-0472">Membrane</keyword>
<evidence type="ECO:0000313" key="10">
    <source>
        <dbReference type="Proteomes" id="UP000028782"/>
    </source>
</evidence>
<evidence type="ECO:0000256" key="2">
    <source>
        <dbReference type="ARBA" id="ARBA00022448"/>
    </source>
</evidence>
<evidence type="ECO:0000256" key="1">
    <source>
        <dbReference type="ARBA" id="ARBA00004141"/>
    </source>
</evidence>
<feature type="transmembrane region" description="Helical" evidence="7">
    <location>
        <begin position="182"/>
        <end position="200"/>
    </location>
</feature>
<evidence type="ECO:0000313" key="9">
    <source>
        <dbReference type="EMBL" id="AIJ45647.1"/>
    </source>
</evidence>
<keyword evidence="3 7" id="KW-0812">Transmembrane</keyword>
<dbReference type="InterPro" id="IPR011701">
    <property type="entry name" value="MFS"/>
</dbReference>
<gene>
    <name evidence="9" type="ORF">O987_07500</name>
</gene>